<keyword evidence="1" id="KW-1133">Transmembrane helix</keyword>
<evidence type="ECO:0000313" key="3">
    <source>
        <dbReference type="Proteomes" id="UP001445076"/>
    </source>
</evidence>
<dbReference type="EMBL" id="JARKIK010000057">
    <property type="protein sequence ID" value="KAK8732294.1"/>
    <property type="molecule type" value="Genomic_DNA"/>
</dbReference>
<protein>
    <submittedName>
        <fullName evidence="2">Uncharacterized protein</fullName>
    </submittedName>
</protein>
<accession>A0AAW0WWA4</accession>
<feature type="transmembrane region" description="Helical" evidence="1">
    <location>
        <begin position="20"/>
        <end position="40"/>
    </location>
</feature>
<dbReference type="PROSITE" id="PS51257">
    <property type="entry name" value="PROKAR_LIPOPROTEIN"/>
    <property type="match status" value="1"/>
</dbReference>
<name>A0AAW0WWA4_CHEQU</name>
<evidence type="ECO:0000313" key="2">
    <source>
        <dbReference type="EMBL" id="KAK8732294.1"/>
    </source>
</evidence>
<dbReference type="AlphaFoldDB" id="A0AAW0WWA4"/>
<sequence length="99" mass="11332">MPGALAKDHKNVQSHNRIDLLHTGLLAFFLLACLSSYVLACMHKSGKFFSMTLKFSKNHIAHTLGHHRRVEQRQWEGMARCHVGTVTLRATHHLNHRNL</sequence>
<keyword evidence="1" id="KW-0812">Transmembrane</keyword>
<organism evidence="2 3">
    <name type="scientific">Cherax quadricarinatus</name>
    <name type="common">Australian red claw crayfish</name>
    <dbReference type="NCBI Taxonomy" id="27406"/>
    <lineage>
        <taxon>Eukaryota</taxon>
        <taxon>Metazoa</taxon>
        <taxon>Ecdysozoa</taxon>
        <taxon>Arthropoda</taxon>
        <taxon>Crustacea</taxon>
        <taxon>Multicrustacea</taxon>
        <taxon>Malacostraca</taxon>
        <taxon>Eumalacostraca</taxon>
        <taxon>Eucarida</taxon>
        <taxon>Decapoda</taxon>
        <taxon>Pleocyemata</taxon>
        <taxon>Astacidea</taxon>
        <taxon>Parastacoidea</taxon>
        <taxon>Parastacidae</taxon>
        <taxon>Cherax</taxon>
    </lineage>
</organism>
<comment type="caution">
    <text evidence="2">The sequence shown here is derived from an EMBL/GenBank/DDBJ whole genome shotgun (WGS) entry which is preliminary data.</text>
</comment>
<evidence type="ECO:0000256" key="1">
    <source>
        <dbReference type="SAM" id="Phobius"/>
    </source>
</evidence>
<proteinExistence type="predicted"/>
<reference evidence="2 3" key="1">
    <citation type="journal article" date="2024" name="BMC Genomics">
        <title>Genome assembly of redclaw crayfish (Cherax quadricarinatus) provides insights into its immune adaptation and hypoxia tolerance.</title>
        <authorList>
            <person name="Liu Z."/>
            <person name="Zheng J."/>
            <person name="Li H."/>
            <person name="Fang K."/>
            <person name="Wang S."/>
            <person name="He J."/>
            <person name="Zhou D."/>
            <person name="Weng S."/>
            <person name="Chi M."/>
            <person name="Gu Z."/>
            <person name="He J."/>
            <person name="Li F."/>
            <person name="Wang M."/>
        </authorList>
    </citation>
    <scope>NUCLEOTIDE SEQUENCE [LARGE SCALE GENOMIC DNA]</scope>
    <source>
        <strain evidence="2">ZL_2023a</strain>
    </source>
</reference>
<keyword evidence="3" id="KW-1185">Reference proteome</keyword>
<dbReference type="Proteomes" id="UP001445076">
    <property type="component" value="Unassembled WGS sequence"/>
</dbReference>
<keyword evidence="1" id="KW-0472">Membrane</keyword>
<gene>
    <name evidence="2" type="ORF">OTU49_007010</name>
</gene>